<dbReference type="Pfam" id="PF13564">
    <property type="entry name" value="DoxX_2"/>
    <property type="match status" value="1"/>
</dbReference>
<dbReference type="RefSeq" id="WP_254094589.1">
    <property type="nucleotide sequence ID" value="NZ_JAHESC010000088.1"/>
</dbReference>
<evidence type="ECO:0000256" key="5">
    <source>
        <dbReference type="SAM" id="Phobius"/>
    </source>
</evidence>
<evidence type="ECO:0000256" key="4">
    <source>
        <dbReference type="ARBA" id="ARBA00023136"/>
    </source>
</evidence>
<keyword evidence="7" id="KW-1185">Reference proteome</keyword>
<dbReference type="EMBL" id="JAHESC010000088">
    <property type="protein sequence ID" value="MBT1690793.1"/>
    <property type="molecule type" value="Genomic_DNA"/>
</dbReference>
<sequence length="138" mass="14930">MTDQHKPSKVLHIALWVVQALLSFTLLWASAVKLFQPADEVAAMWPWAAEVPVAVLKLTGIVDLLGGLGLILPALLRIQPRLTPIAAVGVVVLMFCASVFHVVRGEGSQIGFNVVFAMLSAFVAWGRFRKAPVAPKHL</sequence>
<comment type="caution">
    <text evidence="6">The sequence shown here is derived from an EMBL/GenBank/DDBJ whole genome shotgun (WGS) entry which is preliminary data.</text>
</comment>
<evidence type="ECO:0000256" key="3">
    <source>
        <dbReference type="ARBA" id="ARBA00022989"/>
    </source>
</evidence>
<dbReference type="AlphaFoldDB" id="A0AAP2DFA8"/>
<feature type="transmembrane region" description="Helical" evidence="5">
    <location>
        <begin position="51"/>
        <end position="75"/>
    </location>
</feature>
<keyword evidence="4 5" id="KW-0472">Membrane</keyword>
<feature type="transmembrane region" description="Helical" evidence="5">
    <location>
        <begin position="12"/>
        <end position="31"/>
    </location>
</feature>
<dbReference type="GO" id="GO:0016020">
    <property type="term" value="C:membrane"/>
    <property type="evidence" value="ECO:0007669"/>
    <property type="project" value="UniProtKB-SubCell"/>
</dbReference>
<evidence type="ECO:0000313" key="7">
    <source>
        <dbReference type="Proteomes" id="UP001319180"/>
    </source>
</evidence>
<comment type="subcellular location">
    <subcellularLocation>
        <location evidence="1">Membrane</location>
        <topology evidence="1">Multi-pass membrane protein</topology>
    </subcellularLocation>
</comment>
<feature type="transmembrane region" description="Helical" evidence="5">
    <location>
        <begin position="82"/>
        <end position="103"/>
    </location>
</feature>
<gene>
    <name evidence="6" type="ORF">KK078_29785</name>
</gene>
<evidence type="ECO:0000313" key="6">
    <source>
        <dbReference type="EMBL" id="MBT1690793.1"/>
    </source>
</evidence>
<evidence type="ECO:0000256" key="2">
    <source>
        <dbReference type="ARBA" id="ARBA00022692"/>
    </source>
</evidence>
<accession>A0AAP2DFA8</accession>
<protein>
    <submittedName>
        <fullName evidence="6">DoxX family protein</fullName>
    </submittedName>
</protein>
<evidence type="ECO:0000256" key="1">
    <source>
        <dbReference type="ARBA" id="ARBA00004141"/>
    </source>
</evidence>
<keyword evidence="3 5" id="KW-1133">Transmembrane helix</keyword>
<organism evidence="6 7">
    <name type="scientific">Dawidia soli</name>
    <dbReference type="NCBI Taxonomy" id="2782352"/>
    <lineage>
        <taxon>Bacteria</taxon>
        <taxon>Pseudomonadati</taxon>
        <taxon>Bacteroidota</taxon>
        <taxon>Cytophagia</taxon>
        <taxon>Cytophagales</taxon>
        <taxon>Chryseotaleaceae</taxon>
        <taxon>Dawidia</taxon>
    </lineage>
</organism>
<reference evidence="6 7" key="1">
    <citation type="submission" date="2021-05" db="EMBL/GenBank/DDBJ databases">
        <title>A Polyphasic approach of four new species of the genus Ohtaekwangia: Ohtaekwangia histidinii sp. nov., Ohtaekwangia cretensis sp. nov., Ohtaekwangia indiensis sp. nov., Ohtaekwangia reichenbachii sp. nov. from diverse environment.</title>
        <authorList>
            <person name="Octaviana S."/>
        </authorList>
    </citation>
    <scope>NUCLEOTIDE SEQUENCE [LARGE SCALE GENOMIC DNA]</scope>
    <source>
        <strain evidence="6 7">PWU37</strain>
    </source>
</reference>
<feature type="transmembrane region" description="Helical" evidence="5">
    <location>
        <begin position="109"/>
        <end position="128"/>
    </location>
</feature>
<name>A0AAP2DFA8_9BACT</name>
<keyword evidence="2 5" id="KW-0812">Transmembrane</keyword>
<dbReference type="Proteomes" id="UP001319180">
    <property type="component" value="Unassembled WGS sequence"/>
</dbReference>
<dbReference type="InterPro" id="IPR032808">
    <property type="entry name" value="DoxX"/>
</dbReference>
<proteinExistence type="predicted"/>